<dbReference type="EC" id="2.7.13.3" evidence="2"/>
<reference evidence="9 10" key="1">
    <citation type="journal article" date="2012" name="J. Bacteriol.">
        <title>Genome sequence of the bacterium Streptomyces davawensis JCM 4913 and heterologous production of the unique antibiotic roseoflavin.</title>
        <authorList>
            <person name="Jankowitsch F."/>
            <person name="Schwarz J."/>
            <person name="Ruckert C."/>
            <person name="Gust B."/>
            <person name="Szczepanowski R."/>
            <person name="Blom J."/>
            <person name="Pelzer S."/>
            <person name="Kalinowski J."/>
            <person name="Mack M."/>
        </authorList>
    </citation>
    <scope>NUCLEOTIDE SEQUENCE [LARGE SCALE GENOMIC DNA]</scope>
    <source>
        <strain evidence="10">DSM 101723 / JCM 4913 / KCC S-0913 / 768</strain>
    </source>
</reference>
<gene>
    <name evidence="9" type="ORF">BN159_7736</name>
</gene>
<dbReference type="AlphaFoldDB" id="K4REZ1"/>
<accession>K4REZ1</accession>
<name>K4REZ1_STRDJ</name>
<feature type="compositionally biased region" description="Basic and acidic residues" evidence="6">
    <location>
        <begin position="517"/>
        <end position="526"/>
    </location>
</feature>
<dbReference type="Gene3D" id="3.30.565.10">
    <property type="entry name" value="Histidine kinase-like ATPase, C-terminal domain"/>
    <property type="match status" value="1"/>
</dbReference>
<evidence type="ECO:0000313" key="10">
    <source>
        <dbReference type="Proteomes" id="UP000008043"/>
    </source>
</evidence>
<dbReference type="GO" id="GO:0000160">
    <property type="term" value="P:phosphorelay signal transduction system"/>
    <property type="evidence" value="ECO:0007669"/>
    <property type="project" value="TreeGrafter"/>
</dbReference>
<feature type="transmembrane region" description="Helical" evidence="7">
    <location>
        <begin position="34"/>
        <end position="54"/>
    </location>
</feature>
<dbReference type="GO" id="GO:0004673">
    <property type="term" value="F:protein histidine kinase activity"/>
    <property type="evidence" value="ECO:0007669"/>
    <property type="project" value="UniProtKB-EC"/>
</dbReference>
<comment type="catalytic activity">
    <reaction evidence="1">
        <text>ATP + protein L-histidine = ADP + protein N-phospho-L-histidine.</text>
        <dbReference type="EC" id="2.7.13.3"/>
    </reaction>
</comment>
<evidence type="ECO:0000256" key="3">
    <source>
        <dbReference type="ARBA" id="ARBA00022553"/>
    </source>
</evidence>
<protein>
    <recommendedName>
        <fullName evidence="2">histidine kinase</fullName>
        <ecNumber evidence="2">2.7.13.3</ecNumber>
    </recommendedName>
</protein>
<dbReference type="SUPFAM" id="SSF55874">
    <property type="entry name" value="ATPase domain of HSP90 chaperone/DNA topoisomerase II/histidine kinase"/>
    <property type="match status" value="1"/>
</dbReference>
<keyword evidence="5" id="KW-0418">Kinase</keyword>
<evidence type="ECO:0000256" key="2">
    <source>
        <dbReference type="ARBA" id="ARBA00012438"/>
    </source>
</evidence>
<dbReference type="OrthoDB" id="3845898at2"/>
<dbReference type="PATRIC" id="fig|1214101.3.peg.7833"/>
<dbReference type="InterPro" id="IPR050428">
    <property type="entry name" value="TCS_sensor_his_kinase"/>
</dbReference>
<dbReference type="InterPro" id="IPR003594">
    <property type="entry name" value="HATPase_dom"/>
</dbReference>
<evidence type="ECO:0000256" key="6">
    <source>
        <dbReference type="SAM" id="MobiDB-lite"/>
    </source>
</evidence>
<dbReference type="HOGENOM" id="CLU_017312_0_0_11"/>
<feature type="compositionally biased region" description="Polar residues" evidence="6">
    <location>
        <begin position="444"/>
        <end position="453"/>
    </location>
</feature>
<dbReference type="PANTHER" id="PTHR45436:SF5">
    <property type="entry name" value="SENSOR HISTIDINE KINASE TRCS"/>
    <property type="match status" value="1"/>
</dbReference>
<keyword evidence="7" id="KW-0472">Membrane</keyword>
<dbReference type="Pfam" id="PF02518">
    <property type="entry name" value="HATPase_c"/>
    <property type="match status" value="1"/>
</dbReference>
<feature type="domain" description="Histidine kinase/HSP90-like ATPase" evidence="8">
    <location>
        <begin position="251"/>
        <end position="347"/>
    </location>
</feature>
<keyword evidence="7" id="KW-1133">Transmembrane helix</keyword>
<organism evidence="9 10">
    <name type="scientific">Streptomyces davaonensis (strain DSM 101723 / JCM 4913 / KCC S-0913 / 768)</name>
    <dbReference type="NCBI Taxonomy" id="1214101"/>
    <lineage>
        <taxon>Bacteria</taxon>
        <taxon>Bacillati</taxon>
        <taxon>Actinomycetota</taxon>
        <taxon>Actinomycetes</taxon>
        <taxon>Kitasatosporales</taxon>
        <taxon>Streptomycetaceae</taxon>
        <taxon>Streptomyces</taxon>
    </lineage>
</organism>
<dbReference type="InterPro" id="IPR036890">
    <property type="entry name" value="HATPase_C_sf"/>
</dbReference>
<evidence type="ECO:0000259" key="8">
    <source>
        <dbReference type="Pfam" id="PF02518"/>
    </source>
</evidence>
<evidence type="ECO:0000256" key="5">
    <source>
        <dbReference type="ARBA" id="ARBA00022777"/>
    </source>
</evidence>
<sequence>MRLITVLPAVASLLVLSAAEYAVRTQGLGSAGIALVWSAAAAGCLIVVAVAWRVGDVTAREVHRQRAANTDAVEQWIARLQVVAADGGKAIRQTMDRLQRGERPALHELPDPPHDRDHFAVLEYELHRFVREAQALVLGASAQQEKRAHLTLGRRMLTLLNQMLTAFDELEREIEDPDVLRPLWQLDHMATRARRFAESIAVVGGSVPRRSDRPTSLSDVISHAIAEVEQYPRVKLASPVEGEIHGRAAAGLIHLLAELIDNATNFSPPDTPVLIRVVRVPAGIAIEVDDHGRLMPDRTREQLNGLLSDVSRHNVGEYVRDGRIGMWVVATHASRIGLQVRLQTNVYHSNQAVVVIPFDLMHRTSAGGEEPGQAVHPFRHPAPGVQGARPSDRVDDHRRGPGSGGLPNSARPGRGTLPHAGAAPGQGTPPLPHRRTVREPISPRPSSDIQASTPIAGDETPPPLAVRDPARSYLAAGLRRGVPSRAEPAQPPDGGLLARIAAGRRRAAQQGSAGDHPSLDHSESPHALEASDEARHPDE</sequence>
<dbReference type="PANTHER" id="PTHR45436">
    <property type="entry name" value="SENSOR HISTIDINE KINASE YKOH"/>
    <property type="match status" value="1"/>
</dbReference>
<feature type="compositionally biased region" description="Basic and acidic residues" evidence="6">
    <location>
        <begin position="390"/>
        <end position="399"/>
    </location>
</feature>
<keyword evidence="3" id="KW-0597">Phosphoprotein</keyword>
<evidence type="ECO:0000313" key="9">
    <source>
        <dbReference type="EMBL" id="CCK32115.1"/>
    </source>
</evidence>
<keyword evidence="10" id="KW-1185">Reference proteome</keyword>
<dbReference type="GO" id="GO:0005886">
    <property type="term" value="C:plasma membrane"/>
    <property type="evidence" value="ECO:0007669"/>
    <property type="project" value="TreeGrafter"/>
</dbReference>
<keyword evidence="7" id="KW-0812">Transmembrane</keyword>
<keyword evidence="4" id="KW-0808">Transferase</keyword>
<evidence type="ECO:0000256" key="1">
    <source>
        <dbReference type="ARBA" id="ARBA00000085"/>
    </source>
</evidence>
<dbReference type="STRING" id="1214101.BN159_7736"/>
<evidence type="ECO:0000256" key="7">
    <source>
        <dbReference type="SAM" id="Phobius"/>
    </source>
</evidence>
<feature type="region of interest" description="Disordered" evidence="6">
    <location>
        <begin position="366"/>
        <end position="539"/>
    </location>
</feature>
<dbReference type="RefSeq" id="WP_015662441.1">
    <property type="nucleotide sequence ID" value="NC_020504.1"/>
</dbReference>
<dbReference type="Proteomes" id="UP000008043">
    <property type="component" value="Chromosome"/>
</dbReference>
<evidence type="ECO:0000256" key="4">
    <source>
        <dbReference type="ARBA" id="ARBA00022679"/>
    </source>
</evidence>
<dbReference type="eggNOG" id="COG2205">
    <property type="taxonomic scope" value="Bacteria"/>
</dbReference>
<dbReference type="EMBL" id="HE971709">
    <property type="protein sequence ID" value="CCK32115.1"/>
    <property type="molecule type" value="Genomic_DNA"/>
</dbReference>
<proteinExistence type="predicted"/>
<dbReference type="KEGG" id="sdv:BN159_7736"/>